<accession>A0A815NLM7</accession>
<evidence type="ECO:0000256" key="4">
    <source>
        <dbReference type="ARBA" id="ARBA00022695"/>
    </source>
</evidence>
<dbReference type="EC" id="2.4.2.31" evidence="8"/>
<keyword evidence="3 8" id="KW-0808">Transferase</keyword>
<dbReference type="PROSITE" id="PS51125">
    <property type="entry name" value="NHL"/>
    <property type="match status" value="2"/>
</dbReference>
<dbReference type="InterPro" id="IPR050952">
    <property type="entry name" value="TRIM-NHL_E3_ligases"/>
</dbReference>
<sequence length="691" mass="76595">MATGGGQEATAQRILRITDIAHEPLRLIAPIGGYEEMPLVTLEKAVEPLVSVLPAVQSYAFVAKQMCEDPADGLTPDESASIMLYTMGWEPLDKCLYFVLNDTLRSSERQQKLRPWYLFMRLFLSALFRLPSLTKTAYRGVKLDLSKRYIEGKTIVWWGFSSCTTVVNVLNSDQFLGPKGDRTMFTLQCLSAKDIRKHSYYPAEDEVLLMAATQFKVIGCLNQGKTIVWWGFSSCTTAVGVLKSEQFLGTTGTRTMFTLQCQSARDIRKHSYYTAEDEVLLMAGTQFKVMGCLDQGNLHIVQLEETRPPFPLLQPVPIVIPKPISSTPSKASTTTAVVKTKAKKQTQPSKFQKNTTAVAATASAINVGTSSIMKQMSAMEIKASPNQMIPNIPVNARWKQNGVTIAGGHKSGRGTNQLYLPHGLFVDDDQTIVIADCHNHRIIQWKMGDTNGQVVAGGNGQGNRLDQLNYPTDVLIDKETDSLIICDRDNRRVVRWSRRSGTTQGEILIDNIRCWGLAMDDQRYLYISDTDKDEVRRYQIGDKNGTIVAGGNGKGAGLNQLNVPTHIFVDQQQTVYVSDWNNHCVMKWNKGAKEGIVVAGGQGKENALTKLSYPYGLFVDTLSTIYVADSGNHRVMRWPKGAKQGTVIVGGNGQGDGANQFHVPIGLSFDRHGNLYVIDYNNARVQRFSIE</sequence>
<evidence type="ECO:0000256" key="2">
    <source>
        <dbReference type="ARBA" id="ARBA00022676"/>
    </source>
</evidence>
<dbReference type="InterPro" id="IPR011042">
    <property type="entry name" value="6-blade_b-propeller_TolB-like"/>
</dbReference>
<dbReference type="InterPro" id="IPR000768">
    <property type="entry name" value="ART"/>
</dbReference>
<comment type="caution">
    <text evidence="9">The sequence shown here is derived from an EMBL/GenBank/DDBJ whole genome shotgun (WGS) entry which is preliminary data.</text>
</comment>
<evidence type="ECO:0000313" key="10">
    <source>
        <dbReference type="Proteomes" id="UP000663889"/>
    </source>
</evidence>
<dbReference type="Gene3D" id="2.120.10.30">
    <property type="entry name" value="TolB, C-terminal domain"/>
    <property type="match status" value="2"/>
</dbReference>
<dbReference type="GO" id="GO:0106274">
    <property type="term" value="F:NAD+-protein-arginine ADP-ribosyltransferase activity"/>
    <property type="evidence" value="ECO:0007669"/>
    <property type="project" value="UniProtKB-EC"/>
</dbReference>
<proteinExistence type="inferred from homology"/>
<dbReference type="AlphaFoldDB" id="A0A815NLM7"/>
<evidence type="ECO:0000313" key="9">
    <source>
        <dbReference type="EMBL" id="CAF1434932.1"/>
    </source>
</evidence>
<dbReference type="GO" id="GO:0043161">
    <property type="term" value="P:proteasome-mediated ubiquitin-dependent protein catabolic process"/>
    <property type="evidence" value="ECO:0007669"/>
    <property type="project" value="TreeGrafter"/>
</dbReference>
<dbReference type="SUPFAM" id="SSF56399">
    <property type="entry name" value="ADP-ribosylation"/>
    <property type="match status" value="2"/>
</dbReference>
<dbReference type="Pfam" id="PF01436">
    <property type="entry name" value="NHL"/>
    <property type="match status" value="2"/>
</dbReference>
<organism evidence="9 10">
    <name type="scientific">Rotaria sordida</name>
    <dbReference type="NCBI Taxonomy" id="392033"/>
    <lineage>
        <taxon>Eukaryota</taxon>
        <taxon>Metazoa</taxon>
        <taxon>Spiralia</taxon>
        <taxon>Gnathifera</taxon>
        <taxon>Rotifera</taxon>
        <taxon>Eurotatoria</taxon>
        <taxon>Bdelloidea</taxon>
        <taxon>Philodinida</taxon>
        <taxon>Philodinidae</taxon>
        <taxon>Rotaria</taxon>
    </lineage>
</organism>
<dbReference type="GO" id="GO:0008270">
    <property type="term" value="F:zinc ion binding"/>
    <property type="evidence" value="ECO:0007669"/>
    <property type="project" value="UniProtKB-KW"/>
</dbReference>
<dbReference type="EMBL" id="CAJNOU010004280">
    <property type="protein sequence ID" value="CAF1434932.1"/>
    <property type="molecule type" value="Genomic_DNA"/>
</dbReference>
<comment type="similarity">
    <text evidence="1 8">Belongs to the Arg-specific ADP-ribosyltransferase family.</text>
</comment>
<feature type="repeat" description="NHL" evidence="7">
    <location>
        <begin position="554"/>
        <end position="591"/>
    </location>
</feature>
<evidence type="ECO:0000256" key="8">
    <source>
        <dbReference type="RuleBase" id="RU361228"/>
    </source>
</evidence>
<reference evidence="9" key="1">
    <citation type="submission" date="2021-02" db="EMBL/GenBank/DDBJ databases">
        <authorList>
            <person name="Nowell W R."/>
        </authorList>
    </citation>
    <scope>NUCLEOTIDE SEQUENCE</scope>
</reference>
<dbReference type="GO" id="GO:0016779">
    <property type="term" value="F:nucleotidyltransferase activity"/>
    <property type="evidence" value="ECO:0007669"/>
    <property type="project" value="UniProtKB-KW"/>
</dbReference>
<keyword evidence="5" id="KW-0677">Repeat</keyword>
<evidence type="ECO:0000256" key="5">
    <source>
        <dbReference type="ARBA" id="ARBA00022737"/>
    </source>
</evidence>
<dbReference type="GO" id="GO:0000209">
    <property type="term" value="P:protein polyubiquitination"/>
    <property type="evidence" value="ECO:0007669"/>
    <property type="project" value="TreeGrafter"/>
</dbReference>
<evidence type="ECO:0000256" key="1">
    <source>
        <dbReference type="ARBA" id="ARBA00009558"/>
    </source>
</evidence>
<dbReference type="SUPFAM" id="SSF101898">
    <property type="entry name" value="NHL repeat"/>
    <property type="match status" value="1"/>
</dbReference>
<comment type="catalytic activity">
    <reaction evidence="6 8">
        <text>L-arginyl-[protein] + NAD(+) = N(omega)-(ADP-D-ribosyl)-L-arginyl-[protein] + nicotinamide + H(+)</text>
        <dbReference type="Rhea" id="RHEA:19149"/>
        <dbReference type="Rhea" id="RHEA-COMP:10532"/>
        <dbReference type="Rhea" id="RHEA-COMP:15087"/>
        <dbReference type="ChEBI" id="CHEBI:15378"/>
        <dbReference type="ChEBI" id="CHEBI:17154"/>
        <dbReference type="ChEBI" id="CHEBI:29965"/>
        <dbReference type="ChEBI" id="CHEBI:57540"/>
        <dbReference type="ChEBI" id="CHEBI:142554"/>
        <dbReference type="EC" id="2.4.2.31"/>
    </reaction>
</comment>
<dbReference type="PROSITE" id="PS51996">
    <property type="entry name" value="TR_MART"/>
    <property type="match status" value="1"/>
</dbReference>
<dbReference type="PANTHER" id="PTHR24104">
    <property type="entry name" value="E3 UBIQUITIN-PROTEIN LIGASE NHLRC1-RELATED"/>
    <property type="match status" value="1"/>
</dbReference>
<keyword evidence="2 8" id="KW-0328">Glycosyltransferase</keyword>
<dbReference type="CDD" id="cd05819">
    <property type="entry name" value="NHL"/>
    <property type="match status" value="1"/>
</dbReference>
<dbReference type="PANTHER" id="PTHR24104:SF25">
    <property type="entry name" value="PROTEIN LIN-41"/>
    <property type="match status" value="1"/>
</dbReference>
<dbReference type="GO" id="GO:0061630">
    <property type="term" value="F:ubiquitin protein ligase activity"/>
    <property type="evidence" value="ECO:0007669"/>
    <property type="project" value="TreeGrafter"/>
</dbReference>
<dbReference type="Pfam" id="PF01129">
    <property type="entry name" value="ART"/>
    <property type="match status" value="1"/>
</dbReference>
<keyword evidence="8" id="KW-0521">NADP</keyword>
<evidence type="ECO:0000256" key="6">
    <source>
        <dbReference type="ARBA" id="ARBA00047597"/>
    </source>
</evidence>
<protein>
    <recommendedName>
        <fullName evidence="8">NAD(P)(+)--arginine ADP-ribosyltransferase</fullName>
        <ecNumber evidence="8">2.4.2.31</ecNumber>
    </recommendedName>
    <alternativeName>
        <fullName evidence="8">Mono(ADP-ribosyl)transferase</fullName>
    </alternativeName>
</protein>
<dbReference type="InterPro" id="IPR001258">
    <property type="entry name" value="NHL_repeat"/>
</dbReference>
<evidence type="ECO:0000256" key="7">
    <source>
        <dbReference type="PROSITE-ProRule" id="PRU00504"/>
    </source>
</evidence>
<evidence type="ECO:0000256" key="3">
    <source>
        <dbReference type="ARBA" id="ARBA00022679"/>
    </source>
</evidence>
<gene>
    <name evidence="9" type="ORF">SEV965_LOCUS32939</name>
</gene>
<dbReference type="Proteomes" id="UP000663889">
    <property type="component" value="Unassembled WGS sequence"/>
</dbReference>
<keyword evidence="4" id="KW-0548">Nucleotidyltransferase</keyword>
<dbReference type="Gene3D" id="3.90.176.10">
    <property type="entry name" value="Toxin ADP-ribosyltransferase, Chain A, domain 1"/>
    <property type="match status" value="2"/>
</dbReference>
<keyword evidence="8" id="KW-0520">NAD</keyword>
<name>A0A815NLM7_9BILA</name>
<feature type="repeat" description="NHL" evidence="7">
    <location>
        <begin position="409"/>
        <end position="448"/>
    </location>
</feature>